<dbReference type="GO" id="GO:0008643">
    <property type="term" value="P:carbohydrate transport"/>
    <property type="evidence" value="ECO:0007669"/>
    <property type="project" value="InterPro"/>
</dbReference>
<evidence type="ECO:0000256" key="2">
    <source>
        <dbReference type="RuleBase" id="RU363072"/>
    </source>
</evidence>
<dbReference type="PANTHER" id="PTHR37944">
    <property type="entry name" value="PORIN B"/>
    <property type="match status" value="1"/>
</dbReference>
<evidence type="ECO:0000256" key="1">
    <source>
        <dbReference type="ARBA" id="ARBA00008769"/>
    </source>
</evidence>
<protein>
    <submittedName>
        <fullName evidence="3">Carbohydrate-selective porin OprB</fullName>
    </submittedName>
</protein>
<dbReference type="eggNOG" id="COG3659">
    <property type="taxonomic scope" value="Bacteria"/>
</dbReference>
<dbReference type="InterPro" id="IPR052932">
    <property type="entry name" value="OprB_Porin"/>
</dbReference>
<dbReference type="InterPro" id="IPR007049">
    <property type="entry name" value="Carb-sel_porin_OprB"/>
</dbReference>
<gene>
    <name evidence="3" type="ORF">Bxe_C0653</name>
</gene>
<dbReference type="GO" id="GO:0016020">
    <property type="term" value="C:membrane"/>
    <property type="evidence" value="ECO:0007669"/>
    <property type="project" value="InterPro"/>
</dbReference>
<dbReference type="PANTHER" id="PTHR37944:SF1">
    <property type="entry name" value="PORIN B"/>
    <property type="match status" value="1"/>
</dbReference>
<accession>Q13H88</accession>
<dbReference type="GO" id="GO:0015288">
    <property type="term" value="F:porin activity"/>
    <property type="evidence" value="ECO:0007669"/>
    <property type="project" value="InterPro"/>
</dbReference>
<name>Q13H88_PARXL</name>
<comment type="similarity">
    <text evidence="1 2">Belongs to the OprB family.</text>
</comment>
<sequence>MSCIAMTGAAAEEVAPSPVVQPAPAAETTDCARLDALNTRSRSAEVQMPVCQTMLSDIGGWRTWLADRGIGFQASALAGVNYDVLGHARTPQLYGGQSPTYNTSSYALFTYDLTRLGMPGDAQLTVKADWYTNSYFPSIRYSGFTAVAINQRFLNGDVELQYGYFDLSHSFYGTVLGGNPAVASFGPQSNVLYSAGISSESPTPAAQIILRDPATQHFYNNFIVSRSTSPDGQLVENRANPVGLRFSIPGDGALFVDEVGYKRDASVSSRSLWVRGGAVINTSDYPALDKTRSQTSSLHNRAFYGAATAQLTSPYSDARGLYVDAKVDYSPSDVALFAHDYSLTAFILGPFSTRRKDMVSLSWSQSFFSPEERRTLQARGADSAHSTSSLEISYALNLARGVYLISSLTRTWNPVFAPLQPPALFVNESVSVTF</sequence>
<dbReference type="EMBL" id="CP000272">
    <property type="protein sequence ID" value="ABE36551.1"/>
    <property type="molecule type" value="Genomic_DNA"/>
</dbReference>
<organism evidence="3 4">
    <name type="scientific">Paraburkholderia xenovorans (strain LB400)</name>
    <dbReference type="NCBI Taxonomy" id="266265"/>
    <lineage>
        <taxon>Bacteria</taxon>
        <taxon>Pseudomonadati</taxon>
        <taxon>Pseudomonadota</taxon>
        <taxon>Betaproteobacteria</taxon>
        <taxon>Burkholderiales</taxon>
        <taxon>Burkholderiaceae</taxon>
        <taxon>Paraburkholderia</taxon>
    </lineage>
</organism>
<proteinExistence type="inferred from homology"/>
<keyword evidence="4" id="KW-1185">Reference proteome</keyword>
<reference evidence="3 4" key="1">
    <citation type="journal article" date="2006" name="Proc. Natl. Acad. Sci. U.S.A.">
        <title>Burkholderia xenovorans LB400 harbors a multi-replicon, 9.73-Mbp genome shaped for versatility.</title>
        <authorList>
            <person name="Chain P.S."/>
            <person name="Denef V.J."/>
            <person name="Konstantinidis K.T."/>
            <person name="Vergez L.M."/>
            <person name="Agullo L."/>
            <person name="Reyes V.L."/>
            <person name="Hauser L."/>
            <person name="Cordova M."/>
            <person name="Gomez L."/>
            <person name="Gonzalez M."/>
            <person name="Land M."/>
            <person name="Lao V."/>
            <person name="Larimer F."/>
            <person name="LiPuma J.J."/>
            <person name="Mahenthiralingam E."/>
            <person name="Malfatti S.A."/>
            <person name="Marx C.J."/>
            <person name="Parnell J.J."/>
            <person name="Ramette A."/>
            <person name="Richardson P."/>
            <person name="Seeger M."/>
            <person name="Smith D."/>
            <person name="Spilker T."/>
            <person name="Sul W.J."/>
            <person name="Tsoi T.V."/>
            <person name="Ulrich L.E."/>
            <person name="Zhulin I.B."/>
            <person name="Tiedje J.M."/>
        </authorList>
    </citation>
    <scope>NUCLEOTIDE SEQUENCE [LARGE SCALE GENOMIC DNA]</scope>
    <source>
        <strain evidence="3 4">LB400</strain>
    </source>
</reference>
<dbReference type="KEGG" id="bxe:Bxe_C0653"/>
<dbReference type="Pfam" id="PF04966">
    <property type="entry name" value="OprB"/>
    <property type="match status" value="1"/>
</dbReference>
<evidence type="ECO:0000313" key="4">
    <source>
        <dbReference type="Proteomes" id="UP000001817"/>
    </source>
</evidence>
<dbReference type="Proteomes" id="UP000001817">
    <property type="component" value="Chromosome 3"/>
</dbReference>
<dbReference type="InterPro" id="IPR038673">
    <property type="entry name" value="OprB_sf"/>
</dbReference>
<dbReference type="AlphaFoldDB" id="Q13H88"/>
<dbReference type="Gene3D" id="2.40.160.180">
    <property type="entry name" value="Carbohydrate-selective porin OprB"/>
    <property type="match status" value="1"/>
</dbReference>
<evidence type="ECO:0000313" key="3">
    <source>
        <dbReference type="EMBL" id="ABE36551.1"/>
    </source>
</evidence>